<comment type="caution">
    <text evidence="3">The sequence shown here is derived from an EMBL/GenBank/DDBJ whole genome shotgun (WGS) entry which is preliminary data.</text>
</comment>
<proteinExistence type="predicted"/>
<dbReference type="Pfam" id="PF00078">
    <property type="entry name" value="RVT_1"/>
    <property type="match status" value="1"/>
</dbReference>
<evidence type="ECO:0000259" key="2">
    <source>
        <dbReference type="PROSITE" id="PS50878"/>
    </source>
</evidence>
<dbReference type="CDD" id="cd09076">
    <property type="entry name" value="L1-EN"/>
    <property type="match status" value="1"/>
</dbReference>
<dbReference type="EMBL" id="NHYD01003849">
    <property type="protein sequence ID" value="PPQ71789.1"/>
    <property type="molecule type" value="Genomic_DNA"/>
</dbReference>
<keyword evidence="4" id="KW-1185">Reference proteome</keyword>
<feature type="compositionally biased region" description="Low complexity" evidence="1">
    <location>
        <begin position="39"/>
        <end position="51"/>
    </location>
</feature>
<dbReference type="STRING" id="93625.A0A409VZV3"/>
<sequence>MDAERTASRLPQSSVNDDSAAEARGEVTQTQNGHCWPTSPRRAQAQSAAPAVQPEHCQQQVAAPDLIPPLHAPAPDLHIQQAPRPPHRVPANRQPTLGVKTTRATLKVASLNMRGGGSTTTMNKWQGVNQLLRDNKIGILAVQETHLKDEAIEQLHTQFHMRLHIHNSQAIGQTNSKGVGFVLNKQLTAWKEAIFQEIVPGRAALLTVPWQNISTVNILAIYAPNGHAENASFWDLLHEKWENENIAIPDIVLGDFNMVEDALDRFPSRNDTAAQTESLRKLKDLFSLTDGWRRSNEDTCTYSFTQTATGSRSRIDRIYTTEPLFANSREWQINQTAIHTDHKLVSAEFANPGAPYIGRGRWCIPLFAIKNRKVIQSIVTLGIALEQKISPMAHDDRLNRDTLNPQLLFSDFKKKVAALTKSFACSAAPKIDTQIKKHKAMLQEVLNKTPEENIENTKVVAAEIEQRITELEAIRYTQIRDNVAMRHRIEGESIGSKYWIQTNKEKKPRDTIPSLKNPSSPPDAPQYTTKSKEMAELAAKYHDKLQSQDLIDDLDPNETSAVLNHITPHLSAEGRTDLASYLTREEIQKAILALPNGKAAGIDGIPHELWKALMEKHTNNTRAGQPAFDIVSVLTHVYNDIEKHGVDPCTGFAEGWMCPIYKKGDKKEISNYRPITVLNSDYKIMTRALTTKLSKHVPALIHKDQAGFMKGRRIEDQTDLVRLMLDRCEMTEENGIIVCLDQEKAYDKIRHDFIWKSLEKFNFPSHFINTLKHIYGAGKTTVVINGVLSYFYKITRGVRQGDPLSCLIFNLAIESLASMLRASPLNGFQIPGELERLLTTLFADDTTVFLAEGDDLTLLHNLLQQWCRSSGAKFNVSKTVIIPVGTEEYRSQVVETRKIRPDREPIPHPITVAEDGCAVRVLGAFVGNRIDQTGVWGPTIEKLNARLKQWDRGHPTQNGRRLIVGMEVGGLTQYLTRVQGMPKQIEKEITRTLTKFMWDGGSSMVNATTLSRQVKEGGKDLLDLEARNDAIELMKLRSYLAAPDERP</sequence>
<dbReference type="InterPro" id="IPR036691">
    <property type="entry name" value="Endo/exonu/phosph_ase_sf"/>
</dbReference>
<feature type="domain" description="Reverse transcriptase" evidence="2">
    <location>
        <begin position="641"/>
        <end position="894"/>
    </location>
</feature>
<dbReference type="Gene3D" id="3.60.10.10">
    <property type="entry name" value="Endonuclease/exonuclease/phosphatase"/>
    <property type="match status" value="1"/>
</dbReference>
<evidence type="ECO:0000256" key="1">
    <source>
        <dbReference type="SAM" id="MobiDB-lite"/>
    </source>
</evidence>
<dbReference type="CDD" id="cd01650">
    <property type="entry name" value="RT_nLTR_like"/>
    <property type="match status" value="1"/>
</dbReference>
<dbReference type="SUPFAM" id="SSF56672">
    <property type="entry name" value="DNA/RNA polymerases"/>
    <property type="match status" value="1"/>
</dbReference>
<gene>
    <name evidence="3" type="ORF">CVT25_005500</name>
</gene>
<dbReference type="PANTHER" id="PTHR19446">
    <property type="entry name" value="REVERSE TRANSCRIPTASES"/>
    <property type="match status" value="1"/>
</dbReference>
<organism evidence="3 4">
    <name type="scientific">Psilocybe cyanescens</name>
    <dbReference type="NCBI Taxonomy" id="93625"/>
    <lineage>
        <taxon>Eukaryota</taxon>
        <taxon>Fungi</taxon>
        <taxon>Dikarya</taxon>
        <taxon>Basidiomycota</taxon>
        <taxon>Agaricomycotina</taxon>
        <taxon>Agaricomycetes</taxon>
        <taxon>Agaricomycetidae</taxon>
        <taxon>Agaricales</taxon>
        <taxon>Agaricineae</taxon>
        <taxon>Strophariaceae</taxon>
        <taxon>Psilocybe</taxon>
    </lineage>
</organism>
<dbReference type="SUPFAM" id="SSF56219">
    <property type="entry name" value="DNase I-like"/>
    <property type="match status" value="1"/>
</dbReference>
<dbReference type="InterPro" id="IPR043502">
    <property type="entry name" value="DNA/RNA_pol_sf"/>
</dbReference>
<reference evidence="3 4" key="1">
    <citation type="journal article" date="2018" name="Evol. Lett.">
        <title>Horizontal gene cluster transfer increased hallucinogenic mushroom diversity.</title>
        <authorList>
            <person name="Reynolds H.T."/>
            <person name="Vijayakumar V."/>
            <person name="Gluck-Thaler E."/>
            <person name="Korotkin H.B."/>
            <person name="Matheny P.B."/>
            <person name="Slot J.C."/>
        </authorList>
    </citation>
    <scope>NUCLEOTIDE SEQUENCE [LARGE SCALE GENOMIC DNA]</scope>
    <source>
        <strain evidence="3 4">2631</strain>
    </source>
</reference>
<evidence type="ECO:0000313" key="4">
    <source>
        <dbReference type="Proteomes" id="UP000283269"/>
    </source>
</evidence>
<protein>
    <recommendedName>
        <fullName evidence="2">Reverse transcriptase domain-containing protein</fullName>
    </recommendedName>
</protein>
<dbReference type="InParanoid" id="A0A409VZV3"/>
<dbReference type="Proteomes" id="UP000283269">
    <property type="component" value="Unassembled WGS sequence"/>
</dbReference>
<accession>A0A409VZV3</accession>
<dbReference type="Pfam" id="PF03372">
    <property type="entry name" value="Exo_endo_phos"/>
    <property type="match status" value="1"/>
</dbReference>
<dbReference type="InterPro" id="IPR000477">
    <property type="entry name" value="RT_dom"/>
</dbReference>
<dbReference type="InterPro" id="IPR005135">
    <property type="entry name" value="Endo/exonuclease/phosphatase"/>
</dbReference>
<dbReference type="OrthoDB" id="416119at2759"/>
<evidence type="ECO:0000313" key="3">
    <source>
        <dbReference type="EMBL" id="PPQ71789.1"/>
    </source>
</evidence>
<dbReference type="AlphaFoldDB" id="A0A409VZV3"/>
<feature type="region of interest" description="Disordered" evidence="1">
    <location>
        <begin position="1"/>
        <end position="94"/>
    </location>
</feature>
<name>A0A409VZV3_PSICY</name>
<dbReference type="GO" id="GO:0003824">
    <property type="term" value="F:catalytic activity"/>
    <property type="evidence" value="ECO:0007669"/>
    <property type="project" value="InterPro"/>
</dbReference>
<feature type="region of interest" description="Disordered" evidence="1">
    <location>
        <begin position="500"/>
        <end position="530"/>
    </location>
</feature>
<dbReference type="PROSITE" id="PS50878">
    <property type="entry name" value="RT_POL"/>
    <property type="match status" value="1"/>
</dbReference>